<feature type="compositionally biased region" description="Low complexity" evidence="1">
    <location>
        <begin position="15"/>
        <end position="36"/>
    </location>
</feature>
<evidence type="ECO:0000313" key="3">
    <source>
        <dbReference type="Proteomes" id="UP001610335"/>
    </source>
</evidence>
<organism evidence="2 3">
    <name type="scientific">Aspergillus cavernicola</name>
    <dbReference type="NCBI Taxonomy" id="176166"/>
    <lineage>
        <taxon>Eukaryota</taxon>
        <taxon>Fungi</taxon>
        <taxon>Dikarya</taxon>
        <taxon>Ascomycota</taxon>
        <taxon>Pezizomycotina</taxon>
        <taxon>Eurotiomycetes</taxon>
        <taxon>Eurotiomycetidae</taxon>
        <taxon>Eurotiales</taxon>
        <taxon>Aspergillaceae</taxon>
        <taxon>Aspergillus</taxon>
        <taxon>Aspergillus subgen. Nidulantes</taxon>
    </lineage>
</organism>
<gene>
    <name evidence="2" type="ORF">BDW59DRAFT_162448</name>
</gene>
<evidence type="ECO:0000313" key="2">
    <source>
        <dbReference type="EMBL" id="KAL2824345.1"/>
    </source>
</evidence>
<keyword evidence="3" id="KW-1185">Reference proteome</keyword>
<proteinExistence type="predicted"/>
<feature type="region of interest" description="Disordered" evidence="1">
    <location>
        <begin position="1"/>
        <end position="48"/>
    </location>
</feature>
<comment type="caution">
    <text evidence="2">The sequence shown here is derived from an EMBL/GenBank/DDBJ whole genome shotgun (WGS) entry which is preliminary data.</text>
</comment>
<evidence type="ECO:0000256" key="1">
    <source>
        <dbReference type="SAM" id="MobiDB-lite"/>
    </source>
</evidence>
<protein>
    <submittedName>
        <fullName evidence="2">Uncharacterized protein</fullName>
    </submittedName>
</protein>
<reference evidence="2 3" key="1">
    <citation type="submission" date="2024-07" db="EMBL/GenBank/DDBJ databases">
        <title>Section-level genome sequencing and comparative genomics of Aspergillus sections Usti and Cavernicolus.</title>
        <authorList>
            <consortium name="Lawrence Berkeley National Laboratory"/>
            <person name="Nybo J.L."/>
            <person name="Vesth T.C."/>
            <person name="Theobald S."/>
            <person name="Frisvad J.C."/>
            <person name="Larsen T.O."/>
            <person name="Kjaerboelling I."/>
            <person name="Rothschild-Mancinelli K."/>
            <person name="Lyhne E.K."/>
            <person name="Kogle M.E."/>
            <person name="Barry K."/>
            <person name="Clum A."/>
            <person name="Na H."/>
            <person name="Ledsgaard L."/>
            <person name="Lin J."/>
            <person name="Lipzen A."/>
            <person name="Kuo A."/>
            <person name="Riley R."/>
            <person name="Mondo S."/>
            <person name="LaButti K."/>
            <person name="Haridas S."/>
            <person name="Pangalinan J."/>
            <person name="Salamov A.A."/>
            <person name="Simmons B.A."/>
            <person name="Magnuson J.K."/>
            <person name="Chen J."/>
            <person name="Drula E."/>
            <person name="Henrissat B."/>
            <person name="Wiebenga A."/>
            <person name="Lubbers R.J."/>
            <person name="Gomes A.C."/>
            <person name="Makela M.R."/>
            <person name="Stajich J."/>
            <person name="Grigoriev I.V."/>
            <person name="Mortensen U.H."/>
            <person name="De vries R.P."/>
            <person name="Baker S.E."/>
            <person name="Andersen M.R."/>
        </authorList>
    </citation>
    <scope>NUCLEOTIDE SEQUENCE [LARGE SCALE GENOMIC DNA]</scope>
    <source>
        <strain evidence="2 3">CBS 600.67</strain>
    </source>
</reference>
<dbReference type="EMBL" id="JBFXLS010000044">
    <property type="protein sequence ID" value="KAL2824345.1"/>
    <property type="molecule type" value="Genomic_DNA"/>
</dbReference>
<sequence length="576" mass="62845">MSDQDQKEKDLSVPSGTTGTQFSSSSGMGASSGNSSVQSRIDSSDMLRIGGPGRLPRWPIMTSPPQDVDQELCDAVIDIVISHMTSSRMDWRAIQFCTRATQGHTPTTADTTLLIKCSFEGHRDALVSILDTLLMVLPETGYSGRVEIIDLQAIQGIITFVPILSREQEEGWEDTLALVIEALGQTGVDWRQVFAANRGYFKDVSKPTVIVKAPEVILGHPQMNQLRAQLADRRFDLEIMNTRGLWGLFSSLHDIVLRERINASLGWPFPPDYHGMGLSIGRNQHETSCFGGYLKVRHGEAESTLGITCYHGVRYDSDGRTNEGIQSCGAAGLSWPCQSPSQQDIEIILNGHLEKVNKPTPPNTAPHIMARMERKRQESTKKVEEIRSFNPFIGNVVAVSGWRNRQVGTGLGAPLVFVDWACIELCKERCPNPTNDIVDFGEELPEESVPHWKTSKPTVDSVAEMPPANIVVFKRGRTTGVTAGELGGICSEAHRIPGLPASLHHRAYVVYLCPDMKPFGLPGDPGAWCLDGNGDVVGQLVGGDTTDGTGLLIPFSVIIDDMELKLGLKPGSLSLP</sequence>
<dbReference type="Proteomes" id="UP001610335">
    <property type="component" value="Unassembled WGS sequence"/>
</dbReference>
<feature type="compositionally biased region" description="Basic and acidic residues" evidence="1">
    <location>
        <begin position="1"/>
        <end position="11"/>
    </location>
</feature>
<accession>A0ABR4I9C5</accession>
<name>A0ABR4I9C5_9EURO</name>